<evidence type="ECO:0000256" key="7">
    <source>
        <dbReference type="RuleBase" id="RU364068"/>
    </source>
</evidence>
<keyword evidence="5" id="KW-0889">Transcription antitermination</keyword>
<feature type="binding site" evidence="6">
    <location>
        <position position="67"/>
    </location>
    <ligand>
        <name>Mg(2+)</name>
        <dbReference type="ChEBI" id="CHEBI:18420"/>
        <label>1</label>
        <note>catalytic</note>
    </ligand>
</feature>
<dbReference type="InterPro" id="IPR000760">
    <property type="entry name" value="Inositol_monophosphatase-like"/>
</dbReference>
<comment type="cofactor">
    <cofactor evidence="2 6 7">
        <name>Mg(2+)</name>
        <dbReference type="ChEBI" id="CHEBI:18420"/>
    </cofactor>
</comment>
<proteinExistence type="inferred from homology"/>
<reference evidence="8 9" key="1">
    <citation type="submission" date="2019-02" db="EMBL/GenBank/DDBJ databases">
        <authorList>
            <person name="Manzano-Marin A."/>
            <person name="Manzano-Marin A."/>
        </authorList>
    </citation>
    <scope>NUCLEOTIDE SEQUENCE [LARGE SCALE GENOMIC DNA]</scope>
    <source>
        <strain evidence="8 9">ErCicurtihirsuta</strain>
    </source>
</reference>
<sequence length="259" mass="29384">MHPILNIAIRAVRKAGIILTRHYEMTGYHKTYETNHQTLYRNIKQEILCQMSALILKSYPEHLILTEDSIKMEKNLNTQWLINPIDSTVNYRKKLPHFSVSITVRIKRRSEISVVYDPMRNELFYAIRGQGAQLNGYRIRGGFSRDINNAIIAISFPYVNNQNHKTYSHIINRILTQCPHIRSSGSSSLDLAYIASGRIDACCKIGLQPLDFSAGELLIREAGGLVTDFSGAHDYFESGNLIAGNARIVKAILTHLKKL</sequence>
<dbReference type="InterPro" id="IPR022337">
    <property type="entry name" value="Inositol_monophosphatase_SuhB"/>
</dbReference>
<dbReference type="PRINTS" id="PR00377">
    <property type="entry name" value="IMPHPHTASES"/>
</dbReference>
<evidence type="ECO:0000256" key="6">
    <source>
        <dbReference type="PIRSR" id="PIRSR600760-2"/>
    </source>
</evidence>
<dbReference type="Gene3D" id="3.40.190.80">
    <property type="match status" value="1"/>
</dbReference>
<feature type="binding site" evidence="6">
    <location>
        <position position="86"/>
    </location>
    <ligand>
        <name>Mg(2+)</name>
        <dbReference type="ChEBI" id="CHEBI:18420"/>
        <label>1</label>
        <note>catalytic</note>
    </ligand>
</feature>
<keyword evidence="6 7" id="KW-0460">Magnesium</keyword>
<dbReference type="GO" id="GO:0008934">
    <property type="term" value="F:inositol monophosphate 1-phosphatase activity"/>
    <property type="evidence" value="ECO:0007669"/>
    <property type="project" value="InterPro"/>
</dbReference>
<evidence type="ECO:0000256" key="2">
    <source>
        <dbReference type="ARBA" id="ARBA00001946"/>
    </source>
</evidence>
<dbReference type="CDD" id="cd01639">
    <property type="entry name" value="IMPase"/>
    <property type="match status" value="1"/>
</dbReference>
<dbReference type="PANTHER" id="PTHR20854:SF4">
    <property type="entry name" value="INOSITOL-1-MONOPHOSPHATASE-RELATED"/>
    <property type="match status" value="1"/>
</dbReference>
<dbReference type="EC" id="3.1.3.25" evidence="7"/>
<feature type="binding site" evidence="6">
    <location>
        <position position="85"/>
    </location>
    <ligand>
        <name>Mg(2+)</name>
        <dbReference type="ChEBI" id="CHEBI:18420"/>
        <label>1</label>
        <note>catalytic</note>
    </ligand>
</feature>
<evidence type="ECO:0000256" key="1">
    <source>
        <dbReference type="ARBA" id="ARBA00001033"/>
    </source>
</evidence>
<dbReference type="GO" id="GO:0006020">
    <property type="term" value="P:inositol metabolic process"/>
    <property type="evidence" value="ECO:0007669"/>
    <property type="project" value="TreeGrafter"/>
</dbReference>
<feature type="binding site" evidence="6">
    <location>
        <position position="211"/>
    </location>
    <ligand>
        <name>Mg(2+)</name>
        <dbReference type="ChEBI" id="CHEBI:18420"/>
        <label>1</label>
        <note>catalytic</note>
    </ligand>
</feature>
<dbReference type="PRINTS" id="PR01959">
    <property type="entry name" value="SBIMPHPHTASE"/>
</dbReference>
<dbReference type="Proteomes" id="UP000294364">
    <property type="component" value="Chromosome"/>
</dbReference>
<dbReference type="PANTHER" id="PTHR20854">
    <property type="entry name" value="INOSITOL MONOPHOSPHATASE"/>
    <property type="match status" value="1"/>
</dbReference>
<dbReference type="RefSeq" id="WP_157992190.1">
    <property type="nucleotide sequence ID" value="NZ_LR217698.1"/>
</dbReference>
<protein>
    <recommendedName>
        <fullName evidence="7">Inositol-1-monophosphatase</fullName>
        <ecNumber evidence="7">3.1.3.25</ecNumber>
    </recommendedName>
</protein>
<keyword evidence="4 7" id="KW-0378">Hydrolase</keyword>
<dbReference type="GO" id="GO:0007165">
    <property type="term" value="P:signal transduction"/>
    <property type="evidence" value="ECO:0007669"/>
    <property type="project" value="TreeGrafter"/>
</dbReference>
<dbReference type="SUPFAM" id="SSF56655">
    <property type="entry name" value="Carbohydrate phosphatase"/>
    <property type="match status" value="1"/>
</dbReference>
<dbReference type="Gene3D" id="3.30.540.10">
    <property type="entry name" value="Fructose-1,6-Bisphosphatase, subunit A, domain 1"/>
    <property type="match status" value="1"/>
</dbReference>
<evidence type="ECO:0000313" key="9">
    <source>
        <dbReference type="Proteomes" id="UP000294364"/>
    </source>
</evidence>
<evidence type="ECO:0000256" key="3">
    <source>
        <dbReference type="ARBA" id="ARBA00009759"/>
    </source>
</evidence>
<dbReference type="Pfam" id="PF00459">
    <property type="entry name" value="Inositol_P"/>
    <property type="match status" value="1"/>
</dbReference>
<accession>A0A451D0C3</accession>
<dbReference type="OrthoDB" id="9785695at2"/>
<organism evidence="8 9">
    <name type="scientific">Candidatus Erwinia haradaeae</name>
    <dbReference type="NCBI Taxonomy" id="1922217"/>
    <lineage>
        <taxon>Bacteria</taxon>
        <taxon>Pseudomonadati</taxon>
        <taxon>Pseudomonadota</taxon>
        <taxon>Gammaproteobacteria</taxon>
        <taxon>Enterobacterales</taxon>
        <taxon>Erwiniaceae</taxon>
        <taxon>Erwinia</taxon>
    </lineage>
</organism>
<dbReference type="EMBL" id="LR217698">
    <property type="protein sequence ID" value="VFP78905.1"/>
    <property type="molecule type" value="Genomic_DNA"/>
</dbReference>
<evidence type="ECO:0000313" key="8">
    <source>
        <dbReference type="EMBL" id="VFP78905.1"/>
    </source>
</evidence>
<dbReference type="AlphaFoldDB" id="A0A451D0C3"/>
<keyword evidence="5" id="KW-0805">Transcription regulation</keyword>
<name>A0A451D0C3_9GAMM</name>
<keyword evidence="5" id="KW-0804">Transcription</keyword>
<comment type="catalytic activity">
    <reaction evidence="1 7">
        <text>a myo-inositol phosphate + H2O = myo-inositol + phosphate</text>
        <dbReference type="Rhea" id="RHEA:24056"/>
        <dbReference type="ChEBI" id="CHEBI:15377"/>
        <dbReference type="ChEBI" id="CHEBI:17268"/>
        <dbReference type="ChEBI" id="CHEBI:43474"/>
        <dbReference type="ChEBI" id="CHEBI:84139"/>
        <dbReference type="EC" id="3.1.3.25"/>
    </reaction>
</comment>
<keyword evidence="6 7" id="KW-0479">Metal-binding</keyword>
<dbReference type="GO" id="GO:0031564">
    <property type="term" value="P:transcription antitermination"/>
    <property type="evidence" value="ECO:0007669"/>
    <property type="project" value="UniProtKB-KW"/>
</dbReference>
<evidence type="ECO:0000256" key="5">
    <source>
        <dbReference type="ARBA" id="ARBA00022814"/>
    </source>
</evidence>
<evidence type="ECO:0000256" key="4">
    <source>
        <dbReference type="ARBA" id="ARBA00022801"/>
    </source>
</evidence>
<dbReference type="GO" id="GO:0046872">
    <property type="term" value="F:metal ion binding"/>
    <property type="evidence" value="ECO:0007669"/>
    <property type="project" value="UniProtKB-KW"/>
</dbReference>
<gene>
    <name evidence="8" type="primary">suhB</name>
    <name evidence="8" type="ORF">ERCICURT3053_549</name>
</gene>
<comment type="similarity">
    <text evidence="3 7">Belongs to the inositol monophosphatase superfamily.</text>
</comment>
<dbReference type="InterPro" id="IPR033942">
    <property type="entry name" value="IMPase"/>
</dbReference>